<organism evidence="2 3">
    <name type="scientific">Sesamum indicum</name>
    <name type="common">Oriental sesame</name>
    <name type="synonym">Sesamum orientale</name>
    <dbReference type="NCBI Taxonomy" id="4182"/>
    <lineage>
        <taxon>Eukaryota</taxon>
        <taxon>Viridiplantae</taxon>
        <taxon>Streptophyta</taxon>
        <taxon>Embryophyta</taxon>
        <taxon>Tracheophyta</taxon>
        <taxon>Spermatophyta</taxon>
        <taxon>Magnoliopsida</taxon>
        <taxon>eudicotyledons</taxon>
        <taxon>Gunneridae</taxon>
        <taxon>Pentapetalae</taxon>
        <taxon>asterids</taxon>
        <taxon>lamiids</taxon>
        <taxon>Lamiales</taxon>
        <taxon>Pedaliaceae</taxon>
        <taxon>Sesamum</taxon>
    </lineage>
</organism>
<evidence type="ECO:0000313" key="3">
    <source>
        <dbReference type="RefSeq" id="XP_020551669.1"/>
    </source>
</evidence>
<accession>A0A8M8V5Q7</accession>
<proteinExistence type="predicted"/>
<dbReference type="GeneID" id="110012415"/>
<feature type="region of interest" description="Disordered" evidence="1">
    <location>
        <begin position="47"/>
        <end position="158"/>
    </location>
</feature>
<feature type="compositionally biased region" description="Acidic residues" evidence="1">
    <location>
        <begin position="56"/>
        <end position="80"/>
    </location>
</feature>
<dbReference type="AlphaFoldDB" id="A0A8M8V5Q7"/>
<name>A0A8M8V5Q7_SESIN</name>
<evidence type="ECO:0000313" key="2">
    <source>
        <dbReference type="Proteomes" id="UP000504604"/>
    </source>
</evidence>
<dbReference type="Proteomes" id="UP000504604">
    <property type="component" value="Linkage group LG8"/>
</dbReference>
<feature type="compositionally biased region" description="Polar residues" evidence="1">
    <location>
        <begin position="135"/>
        <end position="152"/>
    </location>
</feature>
<reference evidence="3" key="1">
    <citation type="submission" date="2025-08" db="UniProtKB">
        <authorList>
            <consortium name="RefSeq"/>
        </authorList>
    </citation>
    <scope>IDENTIFICATION</scope>
</reference>
<dbReference type="RefSeq" id="XP_020551669.1">
    <property type="nucleotide sequence ID" value="XM_020696010.1"/>
</dbReference>
<dbReference type="KEGG" id="sind:110012415"/>
<sequence>MLFKKGEASNPQPISVATDLDGINIISNEEAEEVDSDEFEALRYTMDNNSTKIRDEEQDEEEELEEIESEEDEQDEEDHDFSDKLLGIESSHVGEDKQRTSSNSLLRAPDLHTEVDETLPLRSGNDPIIGEPSDDVTSQNQLREPNRGSQVPENHDQRLKEDYISILGGSNESTEHSFDMQSWCEVTGGPSKEWIYGFRRS</sequence>
<gene>
    <name evidence="3" type="primary">LOC110012415</name>
</gene>
<keyword evidence="2" id="KW-1185">Reference proteome</keyword>
<protein>
    <submittedName>
        <fullName evidence="3">Ribosome quality control complex subunit 2-like</fullName>
    </submittedName>
</protein>
<evidence type="ECO:0000256" key="1">
    <source>
        <dbReference type="SAM" id="MobiDB-lite"/>
    </source>
</evidence>